<dbReference type="STRING" id="52689.AKG39_07175"/>
<dbReference type="Pfam" id="PF02492">
    <property type="entry name" value="cobW"/>
    <property type="match status" value="1"/>
</dbReference>
<proteinExistence type="predicted"/>
<keyword evidence="3" id="KW-1185">Reference proteome</keyword>
<reference evidence="3" key="1">
    <citation type="submission" date="2015-07" db="EMBL/GenBank/DDBJ databases">
        <title>Draft genome sequence of Acetobacterium bakii DSM 8293, a potential psychrophilic chemical producer through syngas fermentation.</title>
        <authorList>
            <person name="Song Y."/>
            <person name="Hwang S."/>
            <person name="Cho B.-K."/>
        </authorList>
    </citation>
    <scope>NUCLEOTIDE SEQUENCE [LARGE SCALE GENOMIC DNA]</scope>
    <source>
        <strain evidence="3">DSM 8239</strain>
    </source>
</reference>
<dbReference type="Gene3D" id="3.40.50.300">
    <property type="entry name" value="P-loop containing nucleotide triphosphate hydrolases"/>
    <property type="match status" value="1"/>
</dbReference>
<evidence type="ECO:0000313" key="2">
    <source>
        <dbReference type="EMBL" id="KNZ42289.1"/>
    </source>
</evidence>
<dbReference type="PANTHER" id="PTHR13748">
    <property type="entry name" value="COBW-RELATED"/>
    <property type="match status" value="1"/>
</dbReference>
<comment type="caution">
    <text evidence="2">The sequence shown here is derived from an EMBL/GenBank/DDBJ whole genome shotgun (WGS) entry which is preliminary data.</text>
</comment>
<dbReference type="InterPro" id="IPR027417">
    <property type="entry name" value="P-loop_NTPase"/>
</dbReference>
<evidence type="ECO:0000259" key="1">
    <source>
        <dbReference type="Pfam" id="PF02492"/>
    </source>
</evidence>
<dbReference type="SUPFAM" id="SSF52540">
    <property type="entry name" value="P-loop containing nucleoside triphosphate hydrolases"/>
    <property type="match status" value="1"/>
</dbReference>
<dbReference type="GO" id="GO:0005737">
    <property type="term" value="C:cytoplasm"/>
    <property type="evidence" value="ECO:0007669"/>
    <property type="project" value="TreeGrafter"/>
</dbReference>
<organism evidence="2 3">
    <name type="scientific">Acetobacterium bakii</name>
    <dbReference type="NCBI Taxonomy" id="52689"/>
    <lineage>
        <taxon>Bacteria</taxon>
        <taxon>Bacillati</taxon>
        <taxon>Bacillota</taxon>
        <taxon>Clostridia</taxon>
        <taxon>Eubacteriales</taxon>
        <taxon>Eubacteriaceae</taxon>
        <taxon>Acetobacterium</taxon>
    </lineage>
</organism>
<sequence>MNNPKLILFTGFLGSGKTSLLLKTARHLAQQQKQCAIIVNEVGEIGIDNLQMKKMGYDVWEIFGGCVCCTLAVSLEETIEKLTANYAVEYILMEPSGAADPKALFQPLKHCGFAKENLNNVFILDPTRVEMFEAVLEPYLESSIPLADIAVINKIDVATAPELEKSEAIIRKYNQTVPVLKINVNELSDNQIEEILK</sequence>
<dbReference type="PATRIC" id="fig|52689.4.peg.545"/>
<dbReference type="OrthoDB" id="9808822at2"/>
<dbReference type="EMBL" id="LGYO01000016">
    <property type="protein sequence ID" value="KNZ42289.1"/>
    <property type="molecule type" value="Genomic_DNA"/>
</dbReference>
<dbReference type="InterPro" id="IPR051316">
    <property type="entry name" value="Zinc-reg_GTPase_activator"/>
</dbReference>
<protein>
    <submittedName>
        <fullName evidence="2">Cobalamin biosynthesis protein CobW</fullName>
    </submittedName>
</protein>
<dbReference type="Proteomes" id="UP000036873">
    <property type="component" value="Unassembled WGS sequence"/>
</dbReference>
<feature type="domain" description="CobW/HypB/UreG nucleotide-binding" evidence="1">
    <location>
        <begin position="7"/>
        <end position="180"/>
    </location>
</feature>
<gene>
    <name evidence="2" type="ORF">AKG39_07175</name>
</gene>
<accession>A0A0L6U1A8</accession>
<dbReference type="PANTHER" id="PTHR13748:SF62">
    <property type="entry name" value="COBW DOMAIN-CONTAINING PROTEIN"/>
    <property type="match status" value="1"/>
</dbReference>
<evidence type="ECO:0000313" key="3">
    <source>
        <dbReference type="Proteomes" id="UP000036873"/>
    </source>
</evidence>
<dbReference type="AlphaFoldDB" id="A0A0L6U1A8"/>
<dbReference type="RefSeq" id="WP_050739702.1">
    <property type="nucleotide sequence ID" value="NZ_LGYO01000016.1"/>
</dbReference>
<name>A0A0L6U1A8_9FIRM</name>
<dbReference type="InterPro" id="IPR003495">
    <property type="entry name" value="CobW/HypB/UreG_nucleotide-bd"/>
</dbReference>